<dbReference type="SUPFAM" id="SSF46785">
    <property type="entry name" value="Winged helix' DNA-binding domain"/>
    <property type="match status" value="1"/>
</dbReference>
<dbReference type="InterPro" id="IPR011991">
    <property type="entry name" value="ArsR-like_HTH"/>
</dbReference>
<dbReference type="RefSeq" id="WP_092693047.1">
    <property type="nucleotide sequence ID" value="NZ_FNBK01000009.1"/>
</dbReference>
<gene>
    <name evidence="1" type="ORF">SAMN05216218_109148</name>
</gene>
<name>A0A1G7NWD1_9EURY</name>
<dbReference type="Pfam" id="PF12840">
    <property type="entry name" value="HTH_20"/>
    <property type="match status" value="1"/>
</dbReference>
<reference evidence="2" key="1">
    <citation type="submission" date="2016-10" db="EMBL/GenBank/DDBJ databases">
        <authorList>
            <person name="Varghese N."/>
            <person name="Submissions S."/>
        </authorList>
    </citation>
    <scope>NUCLEOTIDE SEQUENCE [LARGE SCALE GENOMIC DNA]</scope>
    <source>
        <strain evidence="2">IBRC-M 10760</strain>
    </source>
</reference>
<dbReference type="Proteomes" id="UP000199076">
    <property type="component" value="Unassembled WGS sequence"/>
</dbReference>
<dbReference type="Gene3D" id="1.10.10.10">
    <property type="entry name" value="Winged helix-like DNA-binding domain superfamily/Winged helix DNA-binding domain"/>
    <property type="match status" value="1"/>
</dbReference>
<dbReference type="PANTHER" id="PTHR38600:SF1">
    <property type="entry name" value="TRANSCRIPTIONAL REGULATORY PROTEIN"/>
    <property type="match status" value="1"/>
</dbReference>
<sequence length="91" mass="10391">MEGVLWYVLTGTRGGANRARILQTIEARPRNANQLAEELDLDYKTVRHHLDVLTDNGVVEKSGDDYGAVYLLTDRTRHHWDTIEEIIAEVD</sequence>
<keyword evidence="2" id="KW-1185">Reference proteome</keyword>
<organism evidence="1 2">
    <name type="scientific">Halorientalis regularis</name>
    <dbReference type="NCBI Taxonomy" id="660518"/>
    <lineage>
        <taxon>Archaea</taxon>
        <taxon>Methanobacteriati</taxon>
        <taxon>Methanobacteriota</taxon>
        <taxon>Stenosarchaea group</taxon>
        <taxon>Halobacteria</taxon>
        <taxon>Halobacteriales</taxon>
        <taxon>Haloarculaceae</taxon>
        <taxon>Halorientalis</taxon>
    </lineage>
</organism>
<evidence type="ECO:0000313" key="2">
    <source>
        <dbReference type="Proteomes" id="UP000199076"/>
    </source>
</evidence>
<dbReference type="AlphaFoldDB" id="A0A1G7NWD1"/>
<dbReference type="InterPro" id="IPR036388">
    <property type="entry name" value="WH-like_DNA-bd_sf"/>
</dbReference>
<evidence type="ECO:0000313" key="1">
    <source>
        <dbReference type="EMBL" id="SDF77669.1"/>
    </source>
</evidence>
<dbReference type="OrthoDB" id="35765at2157"/>
<dbReference type="CDD" id="cd00090">
    <property type="entry name" value="HTH_ARSR"/>
    <property type="match status" value="1"/>
</dbReference>
<dbReference type="EMBL" id="FNBK01000009">
    <property type="protein sequence ID" value="SDF77669.1"/>
    <property type="molecule type" value="Genomic_DNA"/>
</dbReference>
<dbReference type="InterPro" id="IPR036390">
    <property type="entry name" value="WH_DNA-bd_sf"/>
</dbReference>
<dbReference type="PANTHER" id="PTHR38600">
    <property type="entry name" value="TRANSCRIPTIONAL REGULATORY PROTEIN"/>
    <property type="match status" value="1"/>
</dbReference>
<proteinExistence type="predicted"/>
<accession>A0A1G7NWD1</accession>
<protein>
    <submittedName>
        <fullName evidence="1">Regulatory protein, arsR family</fullName>
    </submittedName>
</protein>
<dbReference type="STRING" id="660518.SAMN05216218_109148"/>